<feature type="region of interest" description="Disordered" evidence="3">
    <location>
        <begin position="37"/>
        <end position="69"/>
    </location>
</feature>
<gene>
    <name evidence="6" type="ORF">HMPREF9629_00179</name>
</gene>
<keyword evidence="4" id="KW-0732">Signal</keyword>
<protein>
    <recommendedName>
        <fullName evidence="5">Thioredoxin domain-containing protein</fullName>
    </recommendedName>
</protein>
<dbReference type="InterPro" id="IPR013740">
    <property type="entry name" value="Redoxin"/>
</dbReference>
<name>G9WXU0_9FIRM</name>
<feature type="compositionally biased region" description="Basic and acidic residues" evidence="3">
    <location>
        <begin position="49"/>
        <end position="63"/>
    </location>
</feature>
<comment type="caution">
    <text evidence="6">The sequence shown here is derived from an EMBL/GenBank/DDBJ whole genome shotgun (WGS) entry which is preliminary data.</text>
</comment>
<feature type="chain" id="PRO_5039329414" description="Thioredoxin domain-containing protein" evidence="4">
    <location>
        <begin position="25"/>
        <end position="213"/>
    </location>
</feature>
<reference evidence="6 7" key="1">
    <citation type="submission" date="2011-08" db="EMBL/GenBank/DDBJ databases">
        <title>The Genome Sequence of Eubacteriaceae bacterium ACC19a.</title>
        <authorList>
            <consortium name="The Broad Institute Genome Sequencing Platform"/>
            <person name="Earl A."/>
            <person name="Ward D."/>
            <person name="Feldgarden M."/>
            <person name="Gevers D."/>
            <person name="Sizova M."/>
            <person name="Hazen A."/>
            <person name="Epstein S."/>
            <person name="Young S.K."/>
            <person name="Zeng Q."/>
            <person name="Gargeya S."/>
            <person name="Fitzgerald M."/>
            <person name="Haas B."/>
            <person name="Abouelleil A."/>
            <person name="Alvarado L."/>
            <person name="Arachchi H.M."/>
            <person name="Berlin A."/>
            <person name="Brown A."/>
            <person name="Chapman S.B."/>
            <person name="Chen Z."/>
            <person name="Dunbar C."/>
            <person name="Freedman E."/>
            <person name="Gearin G."/>
            <person name="Gellesch M."/>
            <person name="Goldberg J."/>
            <person name="Griggs A."/>
            <person name="Gujja S."/>
            <person name="Heiman D."/>
            <person name="Howarth C."/>
            <person name="Larson L."/>
            <person name="Lui A."/>
            <person name="MacDonald P.J.P."/>
            <person name="Montmayeur A."/>
            <person name="Murphy C."/>
            <person name="Neiman D."/>
            <person name="Pearson M."/>
            <person name="Priest M."/>
            <person name="Roberts A."/>
            <person name="Saif S."/>
            <person name="Shea T."/>
            <person name="Shenoy N."/>
            <person name="Sisk P."/>
            <person name="Stolte C."/>
            <person name="Sykes S."/>
            <person name="Wortman J."/>
            <person name="Nusbaum C."/>
            <person name="Birren B."/>
        </authorList>
    </citation>
    <scope>NUCLEOTIDE SEQUENCE [LARGE SCALE GENOMIC DNA]</scope>
    <source>
        <strain evidence="6 7">ACC19a</strain>
    </source>
</reference>
<dbReference type="InterPro" id="IPR050553">
    <property type="entry name" value="Thioredoxin_ResA/DsbE_sf"/>
</dbReference>
<dbReference type="EMBL" id="AFZE01000001">
    <property type="protein sequence ID" value="EHL16937.1"/>
    <property type="molecule type" value="Genomic_DNA"/>
</dbReference>
<evidence type="ECO:0000256" key="1">
    <source>
        <dbReference type="ARBA" id="ARBA00004196"/>
    </source>
</evidence>
<dbReference type="GO" id="GO:0017004">
    <property type="term" value="P:cytochrome complex assembly"/>
    <property type="evidence" value="ECO:0007669"/>
    <property type="project" value="UniProtKB-KW"/>
</dbReference>
<evidence type="ECO:0000256" key="2">
    <source>
        <dbReference type="ARBA" id="ARBA00022748"/>
    </source>
</evidence>
<dbReference type="GO" id="GO:0030313">
    <property type="term" value="C:cell envelope"/>
    <property type="evidence" value="ECO:0007669"/>
    <property type="project" value="UniProtKB-SubCell"/>
</dbReference>
<dbReference type="HOGENOM" id="CLU_042529_7_0_9"/>
<dbReference type="CDD" id="cd02966">
    <property type="entry name" value="TlpA_like_family"/>
    <property type="match status" value="1"/>
</dbReference>
<dbReference type="PANTHER" id="PTHR42852">
    <property type="entry name" value="THIOL:DISULFIDE INTERCHANGE PROTEIN DSBE"/>
    <property type="match status" value="1"/>
</dbReference>
<evidence type="ECO:0000256" key="4">
    <source>
        <dbReference type="SAM" id="SignalP"/>
    </source>
</evidence>
<organism evidence="6 7">
    <name type="scientific">Peptoanaerobacter stomatis</name>
    <dbReference type="NCBI Taxonomy" id="796937"/>
    <lineage>
        <taxon>Bacteria</taxon>
        <taxon>Bacillati</taxon>
        <taxon>Bacillota</taxon>
        <taxon>Clostridia</taxon>
        <taxon>Peptostreptococcales</taxon>
        <taxon>Filifactoraceae</taxon>
        <taxon>Peptoanaerobacter</taxon>
    </lineage>
</organism>
<evidence type="ECO:0000256" key="3">
    <source>
        <dbReference type="SAM" id="MobiDB-lite"/>
    </source>
</evidence>
<dbReference type="InterPro" id="IPR017937">
    <property type="entry name" value="Thioredoxin_CS"/>
</dbReference>
<sequence>MKKNKLLLLSVFILSILFVSSCNKQDIKTSSDEVKIQENAPVSTSKAEVSSEVKNDTKSDEKGGPWSKFTASDLDEKEYNQDILKDKKLTVVNIWGTFCGPCLRELPYLAEIAEEYKEKDVQFVGIVIDTLDQNGEYSKDQINVAKDIISKSNVKYLNLLPSPDLINIYLKNVQAIPETLILDSKGNIMQSFLGSREKDDFKKIIDEELIKLK</sequence>
<dbReference type="AlphaFoldDB" id="G9WXU0"/>
<dbReference type="PROSITE" id="PS51257">
    <property type="entry name" value="PROKAR_LIPOPROTEIN"/>
    <property type="match status" value="1"/>
</dbReference>
<dbReference type="PROSITE" id="PS51352">
    <property type="entry name" value="THIOREDOXIN_2"/>
    <property type="match status" value="1"/>
</dbReference>
<evidence type="ECO:0000313" key="7">
    <source>
        <dbReference type="Proteomes" id="UP000006437"/>
    </source>
</evidence>
<dbReference type="Pfam" id="PF08534">
    <property type="entry name" value="Redoxin"/>
    <property type="match status" value="1"/>
</dbReference>
<dbReference type="Gene3D" id="3.40.30.10">
    <property type="entry name" value="Glutaredoxin"/>
    <property type="match status" value="1"/>
</dbReference>
<evidence type="ECO:0000259" key="5">
    <source>
        <dbReference type="PROSITE" id="PS51352"/>
    </source>
</evidence>
<feature type="signal peptide" evidence="4">
    <location>
        <begin position="1"/>
        <end position="24"/>
    </location>
</feature>
<keyword evidence="2" id="KW-0201">Cytochrome c-type biogenesis</keyword>
<evidence type="ECO:0000313" key="6">
    <source>
        <dbReference type="EMBL" id="EHL16937.1"/>
    </source>
</evidence>
<dbReference type="SUPFAM" id="SSF52833">
    <property type="entry name" value="Thioredoxin-like"/>
    <property type="match status" value="1"/>
</dbReference>
<dbReference type="RefSeq" id="WP_009524416.1">
    <property type="nucleotide sequence ID" value="NZ_JH414546.1"/>
</dbReference>
<dbReference type="GO" id="GO:0016491">
    <property type="term" value="F:oxidoreductase activity"/>
    <property type="evidence" value="ECO:0007669"/>
    <property type="project" value="InterPro"/>
</dbReference>
<dbReference type="InterPro" id="IPR013766">
    <property type="entry name" value="Thioredoxin_domain"/>
</dbReference>
<dbReference type="PANTHER" id="PTHR42852:SF17">
    <property type="entry name" value="THIOREDOXIN-LIKE PROTEIN HI_1115"/>
    <property type="match status" value="1"/>
</dbReference>
<dbReference type="InterPro" id="IPR036249">
    <property type="entry name" value="Thioredoxin-like_sf"/>
</dbReference>
<feature type="domain" description="Thioredoxin" evidence="5">
    <location>
        <begin position="34"/>
        <end position="210"/>
    </location>
</feature>
<dbReference type="PROSITE" id="PS00194">
    <property type="entry name" value="THIOREDOXIN_1"/>
    <property type="match status" value="1"/>
</dbReference>
<accession>G9WXU0</accession>
<dbReference type="Proteomes" id="UP000006437">
    <property type="component" value="Unassembled WGS sequence"/>
</dbReference>
<dbReference type="BioCyc" id="EBAC796937-HMP:GMGH-179-MONOMER"/>
<comment type="subcellular location">
    <subcellularLocation>
        <location evidence="1">Cell envelope</location>
    </subcellularLocation>
</comment>
<proteinExistence type="predicted"/>